<accession>A0A4V2K6H6</accession>
<proteinExistence type="predicted"/>
<evidence type="ECO:0000313" key="1">
    <source>
        <dbReference type="EMBL" id="TBU52253.1"/>
    </source>
</evidence>
<reference evidence="1 2" key="1">
    <citation type="submission" date="2019-01" db="EMBL/GenBank/DDBJ databases">
        <title>Draft genome sequences of three monokaryotic isolates of the white-rot basidiomycete fungus Dichomitus squalens.</title>
        <authorList>
            <consortium name="DOE Joint Genome Institute"/>
            <person name="Lopez S.C."/>
            <person name="Andreopoulos B."/>
            <person name="Pangilinan J."/>
            <person name="Lipzen A."/>
            <person name="Riley R."/>
            <person name="Ahrendt S."/>
            <person name="Ng V."/>
            <person name="Barry K."/>
            <person name="Daum C."/>
            <person name="Grigoriev I.V."/>
            <person name="Hilden K.S."/>
            <person name="Makela M.R."/>
            <person name="de Vries R.P."/>
        </authorList>
    </citation>
    <scope>NUCLEOTIDE SEQUENCE [LARGE SCALE GENOMIC DNA]</scope>
    <source>
        <strain evidence="1 2">CBS 464.89</strain>
    </source>
</reference>
<keyword evidence="2" id="KW-1185">Reference proteome</keyword>
<sequence>MILGGGVLAFRRVVYPSPRRTSGARRQERGGCTGLVGGDASQSYHDDVQRILVHHVRTTGKYAVEREAARYLDMRELYSEYDLPEITSRQCAKEFCQPLQPRLGQKSKAQVRKPVQPAEGSSARFWCARVLKFLVYSIERLWIALTIVNAETPQSRVTAWG</sequence>
<gene>
    <name evidence="1" type="ORF">BD310DRAFT_245953</name>
</gene>
<protein>
    <submittedName>
        <fullName evidence="1">Uncharacterized protein</fullName>
    </submittedName>
</protein>
<evidence type="ECO:0000313" key="2">
    <source>
        <dbReference type="Proteomes" id="UP000292082"/>
    </source>
</evidence>
<dbReference type="Proteomes" id="UP000292082">
    <property type="component" value="Unassembled WGS sequence"/>
</dbReference>
<dbReference type="AlphaFoldDB" id="A0A4V2K6H6"/>
<organism evidence="1 2">
    <name type="scientific">Dichomitus squalens</name>
    <dbReference type="NCBI Taxonomy" id="114155"/>
    <lineage>
        <taxon>Eukaryota</taxon>
        <taxon>Fungi</taxon>
        <taxon>Dikarya</taxon>
        <taxon>Basidiomycota</taxon>
        <taxon>Agaricomycotina</taxon>
        <taxon>Agaricomycetes</taxon>
        <taxon>Polyporales</taxon>
        <taxon>Polyporaceae</taxon>
        <taxon>Dichomitus</taxon>
    </lineage>
</organism>
<dbReference type="EMBL" id="ML145259">
    <property type="protein sequence ID" value="TBU52253.1"/>
    <property type="molecule type" value="Genomic_DNA"/>
</dbReference>
<name>A0A4V2K6H6_9APHY</name>